<dbReference type="AlphaFoldDB" id="A0A2K3MW79"/>
<dbReference type="PANTHER" id="PTHR47074">
    <property type="entry name" value="BNAC02G40300D PROTEIN"/>
    <property type="match status" value="1"/>
</dbReference>
<gene>
    <name evidence="1" type="ORF">L195_g018204</name>
</gene>
<protein>
    <submittedName>
        <fullName evidence="1">Cytochrome p450</fullName>
    </submittedName>
</protein>
<comment type="caution">
    <text evidence="1">The sequence shown here is derived from an EMBL/GenBank/DDBJ whole genome shotgun (WGS) entry which is preliminary data.</text>
</comment>
<evidence type="ECO:0000313" key="1">
    <source>
        <dbReference type="EMBL" id="PNX95022.1"/>
    </source>
</evidence>
<accession>A0A2K3MW79</accession>
<dbReference type="ExpressionAtlas" id="A0A2K3MW79">
    <property type="expression patterns" value="baseline"/>
</dbReference>
<evidence type="ECO:0000313" key="2">
    <source>
        <dbReference type="Proteomes" id="UP000236291"/>
    </source>
</evidence>
<sequence length="171" mass="19569">MHDSKQAWLAAGLQHIVMSRVPQFATVKEVLVDVVSKVDRSLAGQFATLLWNNGNNSVWNDTKEAGRQLGIKAQCMWNDWWAVLEIRNQHYTIEVETLSWHKPEMGWYKCNIDASFDKNMGKTSVGWCVQDYIGRFIAAVSSWVHGNFSIIEGEVMTFDCCCQTTIELRLH</sequence>
<dbReference type="EMBL" id="ASHM01013054">
    <property type="protein sequence ID" value="PNX95022.1"/>
    <property type="molecule type" value="Genomic_DNA"/>
</dbReference>
<dbReference type="InterPro" id="IPR052929">
    <property type="entry name" value="RNase_H-like_EbsB-rel"/>
</dbReference>
<dbReference type="Proteomes" id="UP000236291">
    <property type="component" value="Unassembled WGS sequence"/>
</dbReference>
<reference evidence="1 2" key="2">
    <citation type="journal article" date="2017" name="Front. Plant Sci.">
        <title>Gene Classification and Mining of Molecular Markers Useful in Red Clover (Trifolium pratense) Breeding.</title>
        <authorList>
            <person name="Istvanek J."/>
            <person name="Dluhosova J."/>
            <person name="Dluhos P."/>
            <person name="Patkova L."/>
            <person name="Nedelnik J."/>
            <person name="Repkova J."/>
        </authorList>
    </citation>
    <scope>NUCLEOTIDE SEQUENCE [LARGE SCALE GENOMIC DNA]</scope>
    <source>
        <strain evidence="2">cv. Tatra</strain>
        <tissue evidence="1">Young leaves</tissue>
    </source>
</reference>
<reference evidence="1 2" key="1">
    <citation type="journal article" date="2014" name="Am. J. Bot.">
        <title>Genome assembly and annotation for red clover (Trifolium pratense; Fabaceae).</title>
        <authorList>
            <person name="Istvanek J."/>
            <person name="Jaros M."/>
            <person name="Krenek A."/>
            <person name="Repkova J."/>
        </authorList>
    </citation>
    <scope>NUCLEOTIDE SEQUENCE [LARGE SCALE GENOMIC DNA]</scope>
    <source>
        <strain evidence="2">cv. Tatra</strain>
        <tissue evidence="1">Young leaves</tissue>
    </source>
</reference>
<organism evidence="1 2">
    <name type="scientific">Trifolium pratense</name>
    <name type="common">Red clover</name>
    <dbReference type="NCBI Taxonomy" id="57577"/>
    <lineage>
        <taxon>Eukaryota</taxon>
        <taxon>Viridiplantae</taxon>
        <taxon>Streptophyta</taxon>
        <taxon>Embryophyta</taxon>
        <taxon>Tracheophyta</taxon>
        <taxon>Spermatophyta</taxon>
        <taxon>Magnoliopsida</taxon>
        <taxon>eudicotyledons</taxon>
        <taxon>Gunneridae</taxon>
        <taxon>Pentapetalae</taxon>
        <taxon>rosids</taxon>
        <taxon>fabids</taxon>
        <taxon>Fabales</taxon>
        <taxon>Fabaceae</taxon>
        <taxon>Papilionoideae</taxon>
        <taxon>50 kb inversion clade</taxon>
        <taxon>NPAAA clade</taxon>
        <taxon>Hologalegina</taxon>
        <taxon>IRL clade</taxon>
        <taxon>Trifolieae</taxon>
        <taxon>Trifolium</taxon>
    </lineage>
</organism>
<dbReference type="PANTHER" id="PTHR47074:SF48">
    <property type="entry name" value="POLYNUCLEOTIDYL TRANSFERASE, RIBONUCLEASE H-LIKE SUPERFAMILY PROTEIN"/>
    <property type="match status" value="1"/>
</dbReference>
<proteinExistence type="predicted"/>
<name>A0A2K3MW79_TRIPR</name>